<accession>A0A9J7AWW7</accession>
<gene>
    <name evidence="1" type="ORF">NUH88_04375</name>
</gene>
<dbReference type="PANTHER" id="PTHR18964:SF174">
    <property type="entry name" value="D-ALLOSE KINASE-RELATED"/>
    <property type="match status" value="1"/>
</dbReference>
<dbReference type="Pfam" id="PF00480">
    <property type="entry name" value="ROK"/>
    <property type="match status" value="1"/>
</dbReference>
<organism evidence="1 2">
    <name type="scientific">Nisaea acidiphila</name>
    <dbReference type="NCBI Taxonomy" id="1862145"/>
    <lineage>
        <taxon>Bacteria</taxon>
        <taxon>Pseudomonadati</taxon>
        <taxon>Pseudomonadota</taxon>
        <taxon>Alphaproteobacteria</taxon>
        <taxon>Rhodospirillales</taxon>
        <taxon>Thalassobaculaceae</taxon>
        <taxon>Nisaea</taxon>
    </lineage>
</organism>
<keyword evidence="2" id="KW-1185">Reference proteome</keyword>
<dbReference type="PROSITE" id="PS01125">
    <property type="entry name" value="ROK"/>
    <property type="match status" value="1"/>
</dbReference>
<dbReference type="InterPro" id="IPR043129">
    <property type="entry name" value="ATPase_NBD"/>
</dbReference>
<dbReference type="InterPro" id="IPR049874">
    <property type="entry name" value="ROK_cs"/>
</dbReference>
<dbReference type="KEGG" id="naci:NUH88_04375"/>
<dbReference type="PANTHER" id="PTHR18964">
    <property type="entry name" value="ROK (REPRESSOR, ORF, KINASE) FAMILY"/>
    <property type="match status" value="1"/>
</dbReference>
<evidence type="ECO:0000313" key="1">
    <source>
        <dbReference type="EMBL" id="UUX50929.1"/>
    </source>
</evidence>
<name>A0A9J7AWW7_9PROT</name>
<dbReference type="SUPFAM" id="SSF53067">
    <property type="entry name" value="Actin-like ATPase domain"/>
    <property type="match status" value="1"/>
</dbReference>
<dbReference type="RefSeq" id="WP_257770186.1">
    <property type="nucleotide sequence ID" value="NZ_CP102480.1"/>
</dbReference>
<protein>
    <submittedName>
        <fullName evidence="1">ROK family protein</fullName>
    </submittedName>
</protein>
<dbReference type="Proteomes" id="UP001060336">
    <property type="component" value="Chromosome"/>
</dbReference>
<proteinExistence type="predicted"/>
<dbReference type="AlphaFoldDB" id="A0A9J7AWW7"/>
<sequence length="308" mass="32915">MDGTGRPPFRIGIDLGGTKTEAIVLSSVGEVLVQERVPTLKGSYEATIETIRALVSGAEAKVGQRCSVGIGIPGTVSRDTGLVKNANSTWLIGHPLHRDLEAALERPVRLQNDANCFAVSEAVDGAGKGAEIVFGVILGTGVGAGIAIRREALEGRNGIAGEWGHNPLPAPRDDERPGVKCYCGRHGCIETFLCGPALERQYRAAAGQFADAREIAARAEAGEKVAETVLQRYEERLARALAHVINILDPDVIVLGGGLSNVRRFYESVPRLWEPHVFSDIVSTKLRPPVHGDSSGVRGAAWLWPHET</sequence>
<reference evidence="1" key="1">
    <citation type="submission" date="2022-08" db="EMBL/GenBank/DDBJ databases">
        <title>Nisaea acidiphila sp. nov., isolated from a marine algal debris and emended description of the genus Nisaea Urios et al. 2008.</title>
        <authorList>
            <person name="Kwon K."/>
        </authorList>
    </citation>
    <scope>NUCLEOTIDE SEQUENCE</scope>
    <source>
        <strain evidence="1">MEBiC11861</strain>
    </source>
</reference>
<evidence type="ECO:0000313" key="2">
    <source>
        <dbReference type="Proteomes" id="UP001060336"/>
    </source>
</evidence>
<dbReference type="EMBL" id="CP102480">
    <property type="protein sequence ID" value="UUX50929.1"/>
    <property type="molecule type" value="Genomic_DNA"/>
</dbReference>
<dbReference type="Gene3D" id="3.30.420.40">
    <property type="match status" value="2"/>
</dbReference>
<dbReference type="CDD" id="cd24066">
    <property type="entry name" value="ASKHA_NBD_ROK_EcFRK-like"/>
    <property type="match status" value="1"/>
</dbReference>
<dbReference type="InterPro" id="IPR000600">
    <property type="entry name" value="ROK"/>
</dbReference>
<dbReference type="GO" id="GO:0004396">
    <property type="term" value="F:hexokinase activity"/>
    <property type="evidence" value="ECO:0007669"/>
    <property type="project" value="TreeGrafter"/>
</dbReference>